<dbReference type="InterPro" id="IPR041881">
    <property type="entry name" value="PqqD_sf"/>
</dbReference>
<proteinExistence type="predicted"/>
<dbReference type="RefSeq" id="WP_102159147.1">
    <property type="nucleotide sequence ID" value="NZ_PGGT01000033.1"/>
</dbReference>
<name>A0A4Q8ACW4_9MICC</name>
<evidence type="ECO:0000313" key="1">
    <source>
        <dbReference type="EMBL" id="RZU62057.1"/>
    </source>
</evidence>
<reference evidence="1 2" key="1">
    <citation type="submission" date="2019-02" db="EMBL/GenBank/DDBJ databases">
        <title>Sequencing the genomes of 1000 actinobacteria strains.</title>
        <authorList>
            <person name="Klenk H.-P."/>
        </authorList>
    </citation>
    <scope>NUCLEOTIDE SEQUENCE [LARGE SCALE GENOMIC DNA]</scope>
    <source>
        <strain evidence="1 2">DSM 17364</strain>
    </source>
</reference>
<comment type="caution">
    <text evidence="1">The sequence shown here is derived from an EMBL/GenBank/DDBJ whole genome shotgun (WGS) entry which is preliminary data.</text>
</comment>
<dbReference type="EMBL" id="SHLA01000001">
    <property type="protein sequence ID" value="RZU62057.1"/>
    <property type="molecule type" value="Genomic_DNA"/>
</dbReference>
<dbReference type="InterPro" id="IPR008792">
    <property type="entry name" value="PQQD"/>
</dbReference>
<dbReference type="Gene3D" id="1.10.10.1150">
    <property type="entry name" value="Coenzyme PQQ synthesis protein D (PqqD)"/>
    <property type="match status" value="1"/>
</dbReference>
<protein>
    <submittedName>
        <fullName evidence="1">Coenzyme PQQ synthesis protein D (PqqD)</fullName>
    </submittedName>
</protein>
<accession>A0A4Q8ACW4</accession>
<evidence type="ECO:0000313" key="2">
    <source>
        <dbReference type="Proteomes" id="UP000292685"/>
    </source>
</evidence>
<keyword evidence="2" id="KW-1185">Reference proteome</keyword>
<dbReference type="Pfam" id="PF05402">
    <property type="entry name" value="PqqD"/>
    <property type="match status" value="1"/>
</dbReference>
<sequence length="103" mass="10860">MTAAAMERRTVWSRSENVAEVPSPDEGRYAVLPLGPGQEVPLILAGTGAAVWEEVAAGGTTEALVERLAARYDVAPEAIFGQVCAFLDELAGRHLISGVSHND</sequence>
<dbReference type="AlphaFoldDB" id="A0A4Q8ACW4"/>
<organism evidence="1 2">
    <name type="scientific">Zhihengliuella halotolerans</name>
    <dbReference type="NCBI Taxonomy" id="370736"/>
    <lineage>
        <taxon>Bacteria</taxon>
        <taxon>Bacillati</taxon>
        <taxon>Actinomycetota</taxon>
        <taxon>Actinomycetes</taxon>
        <taxon>Micrococcales</taxon>
        <taxon>Micrococcaceae</taxon>
        <taxon>Zhihengliuella</taxon>
    </lineage>
</organism>
<gene>
    <name evidence="1" type="ORF">EV380_1644</name>
</gene>
<dbReference type="Proteomes" id="UP000292685">
    <property type="component" value="Unassembled WGS sequence"/>
</dbReference>